<reference evidence="1" key="1">
    <citation type="submission" date="2020-10" db="EMBL/GenBank/DDBJ databases">
        <title>Whole-genome sequence of Luteibacter sp. EIF3.</title>
        <authorList>
            <person name="Friedrich I."/>
            <person name="Hertel R."/>
            <person name="Daniel R."/>
        </authorList>
    </citation>
    <scope>NUCLEOTIDE SEQUENCE</scope>
    <source>
        <strain evidence="1">EIF3</strain>
    </source>
</reference>
<organism evidence="1 2">
    <name type="scientific">Luteibacter flocculans</name>
    <dbReference type="NCBI Taxonomy" id="2780091"/>
    <lineage>
        <taxon>Bacteria</taxon>
        <taxon>Pseudomonadati</taxon>
        <taxon>Pseudomonadota</taxon>
        <taxon>Gammaproteobacteria</taxon>
        <taxon>Lysobacterales</taxon>
        <taxon>Rhodanobacteraceae</taxon>
        <taxon>Luteibacter</taxon>
    </lineage>
</organism>
<dbReference type="Gene3D" id="2.10.70.10">
    <property type="entry name" value="Complement Module, domain 1"/>
    <property type="match status" value="1"/>
</dbReference>
<evidence type="ECO:0000313" key="2">
    <source>
        <dbReference type="Proteomes" id="UP001056681"/>
    </source>
</evidence>
<gene>
    <name evidence="1" type="ORF">IM816_13045</name>
</gene>
<dbReference type="InterPro" id="IPR019600">
    <property type="entry name" value="Hemin_uptake_protein_HemP"/>
</dbReference>
<evidence type="ECO:0000313" key="1">
    <source>
        <dbReference type="EMBL" id="URL57545.1"/>
    </source>
</evidence>
<dbReference type="EMBL" id="CP063231">
    <property type="protein sequence ID" value="URL57545.1"/>
    <property type="molecule type" value="Genomic_DNA"/>
</dbReference>
<dbReference type="RefSeq" id="WP_250338414.1">
    <property type="nucleotide sequence ID" value="NZ_CP063231.1"/>
</dbReference>
<protein>
    <submittedName>
        <fullName evidence="1">Hemin uptake protein HemP</fullName>
    </submittedName>
</protein>
<name>A0ABY4SZ18_9GAMM</name>
<dbReference type="Proteomes" id="UP001056681">
    <property type="component" value="Chromosome"/>
</dbReference>
<accession>A0ABY4SZ18</accession>
<keyword evidence="2" id="KW-1185">Reference proteome</keyword>
<dbReference type="Pfam" id="PF10636">
    <property type="entry name" value="hemP"/>
    <property type="match status" value="1"/>
</dbReference>
<proteinExistence type="predicted"/>
<sequence length="65" mass="7355">MYLRTLPLTDNGGRDKVVALRPAPAAARRIESKSLLDGSRELVIEHQGSEYHLRLTRNDKLILTK</sequence>